<dbReference type="AlphaFoldDB" id="A0A2W5FGK2"/>
<proteinExistence type="predicted"/>
<reference evidence="2 3" key="1">
    <citation type="submission" date="2017-08" db="EMBL/GenBank/DDBJ databases">
        <title>Infants hospitalized years apart are colonized by the same room-sourced microbial strains.</title>
        <authorList>
            <person name="Brooks B."/>
            <person name="Olm M.R."/>
            <person name="Firek B.A."/>
            <person name="Baker R."/>
            <person name="Thomas B.C."/>
            <person name="Morowitz M.J."/>
            <person name="Banfield J.F."/>
        </authorList>
    </citation>
    <scope>NUCLEOTIDE SEQUENCE [LARGE SCALE GENOMIC DNA]</scope>
    <source>
        <strain evidence="2">S2_012_000_R2_81</strain>
    </source>
</reference>
<comment type="caution">
    <text evidence="2">The sequence shown here is derived from an EMBL/GenBank/DDBJ whole genome shotgun (WGS) entry which is preliminary data.</text>
</comment>
<keyword evidence="1" id="KW-0732">Signal</keyword>
<evidence type="ECO:0000313" key="3">
    <source>
        <dbReference type="Proteomes" id="UP000249633"/>
    </source>
</evidence>
<gene>
    <name evidence="2" type="ORF">DI603_18970</name>
</gene>
<evidence type="ECO:0000313" key="2">
    <source>
        <dbReference type="EMBL" id="PZP28759.1"/>
    </source>
</evidence>
<protein>
    <recommendedName>
        <fullName evidence="4">Lipoprotein</fullName>
    </recommendedName>
</protein>
<organism evidence="2 3">
    <name type="scientific">Roseateles depolymerans</name>
    <dbReference type="NCBI Taxonomy" id="76731"/>
    <lineage>
        <taxon>Bacteria</taxon>
        <taxon>Pseudomonadati</taxon>
        <taxon>Pseudomonadota</taxon>
        <taxon>Betaproteobacteria</taxon>
        <taxon>Burkholderiales</taxon>
        <taxon>Sphaerotilaceae</taxon>
        <taxon>Roseateles</taxon>
    </lineage>
</organism>
<accession>A0A2W5FGK2</accession>
<name>A0A2W5FGK2_9BURK</name>
<dbReference type="Proteomes" id="UP000249633">
    <property type="component" value="Unassembled WGS sequence"/>
</dbReference>
<sequence length="172" mass="17992">MRHARPAGFALVPLLAALLAACQPSLNWRELHSAEARLRGTFPCKPELELREAAGMGLWQCEAGGARYSVAWADVADPTRTGAALVEMSRTVAAKMGAEVPAALPLTVPGMTPLPEAAAYRLTGPQGDVRLAVFAHGGRAYQAVRMGARDDATAWATFVGALRVDGVAQAGS</sequence>
<dbReference type="EMBL" id="QFOD01000021">
    <property type="protein sequence ID" value="PZP28759.1"/>
    <property type="molecule type" value="Genomic_DNA"/>
</dbReference>
<feature type="signal peptide" evidence="1">
    <location>
        <begin position="1"/>
        <end position="20"/>
    </location>
</feature>
<evidence type="ECO:0008006" key="4">
    <source>
        <dbReference type="Google" id="ProtNLM"/>
    </source>
</evidence>
<evidence type="ECO:0000256" key="1">
    <source>
        <dbReference type="SAM" id="SignalP"/>
    </source>
</evidence>
<feature type="chain" id="PRO_5015926702" description="Lipoprotein" evidence="1">
    <location>
        <begin position="21"/>
        <end position="172"/>
    </location>
</feature>
<dbReference type="PROSITE" id="PS51257">
    <property type="entry name" value="PROKAR_LIPOPROTEIN"/>
    <property type="match status" value="1"/>
</dbReference>